<evidence type="ECO:0000313" key="4">
    <source>
        <dbReference type="Proteomes" id="UP000198131"/>
    </source>
</evidence>
<dbReference type="EMBL" id="FYEW01000001">
    <property type="protein sequence ID" value="SNC61893.1"/>
    <property type="molecule type" value="Genomic_DNA"/>
</dbReference>
<dbReference type="SUPFAM" id="SSF54909">
    <property type="entry name" value="Dimeric alpha+beta barrel"/>
    <property type="match status" value="1"/>
</dbReference>
<organism evidence="3 4">
    <name type="scientific">Hymenobacter gelipurpurascens</name>
    <dbReference type="NCBI Taxonomy" id="89968"/>
    <lineage>
        <taxon>Bacteria</taxon>
        <taxon>Pseudomonadati</taxon>
        <taxon>Bacteroidota</taxon>
        <taxon>Cytophagia</taxon>
        <taxon>Cytophagales</taxon>
        <taxon>Hymenobacteraceae</taxon>
        <taxon>Hymenobacter</taxon>
    </lineage>
</organism>
<gene>
    <name evidence="3" type="ORF">SAMN06265337_0560</name>
</gene>
<evidence type="ECO:0000256" key="1">
    <source>
        <dbReference type="SAM" id="SignalP"/>
    </source>
</evidence>
<sequence>MKQLHLVVLTILVAFGLSKGPAAAGTLAARPAYMELKVYHLKTSRQEAVIDSFLQHQYMPALRAAGIATIGVFKPIGNDTAADRRIYVLTPYSSWKQWENVAKETTTKLVAAGGAYVNTAHNNPAYSRLETVFIKPFEQMTSLMTPRLNAPKNERVYELRSYEGASEKIFRNKVQMFNAGGEIKLFARLDFNAVFYGEVIFGSKMPNLLYMTTFANMQAREAHWKAFGSDPEWKKLSSLPEYQNNVSHIDIVFLRQTEYSGL</sequence>
<reference evidence="4" key="1">
    <citation type="submission" date="2017-06" db="EMBL/GenBank/DDBJ databases">
        <authorList>
            <person name="Varghese N."/>
            <person name="Submissions S."/>
        </authorList>
    </citation>
    <scope>NUCLEOTIDE SEQUENCE [LARGE SCALE GENOMIC DNA]</scope>
    <source>
        <strain evidence="4">DSM 11116</strain>
    </source>
</reference>
<keyword evidence="1" id="KW-0732">Signal</keyword>
<protein>
    <submittedName>
        <fullName evidence="3">NIPSNAP protein</fullName>
    </submittedName>
</protein>
<feature type="signal peptide" evidence="1">
    <location>
        <begin position="1"/>
        <end position="24"/>
    </location>
</feature>
<dbReference type="Gene3D" id="3.30.70.100">
    <property type="match status" value="2"/>
</dbReference>
<feature type="domain" description="NIPSNAP" evidence="2">
    <location>
        <begin position="157"/>
        <end position="260"/>
    </location>
</feature>
<feature type="chain" id="PRO_5012013203" evidence="1">
    <location>
        <begin position="25"/>
        <end position="262"/>
    </location>
</feature>
<dbReference type="Pfam" id="PF07978">
    <property type="entry name" value="NIPSNAP"/>
    <property type="match status" value="1"/>
</dbReference>
<evidence type="ECO:0000259" key="2">
    <source>
        <dbReference type="Pfam" id="PF07978"/>
    </source>
</evidence>
<dbReference type="RefSeq" id="WP_088841891.1">
    <property type="nucleotide sequence ID" value="NZ_FYEW01000001.1"/>
</dbReference>
<accession>A0A212T765</accession>
<dbReference type="OrthoDB" id="192769at2"/>
<name>A0A212T765_9BACT</name>
<evidence type="ECO:0000313" key="3">
    <source>
        <dbReference type="EMBL" id="SNC61893.1"/>
    </source>
</evidence>
<dbReference type="InterPro" id="IPR011008">
    <property type="entry name" value="Dimeric_a/b-barrel"/>
</dbReference>
<dbReference type="AlphaFoldDB" id="A0A212T765"/>
<proteinExistence type="predicted"/>
<dbReference type="InterPro" id="IPR012577">
    <property type="entry name" value="NIPSNAP"/>
</dbReference>
<keyword evidence="4" id="KW-1185">Reference proteome</keyword>
<dbReference type="Proteomes" id="UP000198131">
    <property type="component" value="Unassembled WGS sequence"/>
</dbReference>